<evidence type="ECO:0000313" key="3">
    <source>
        <dbReference type="Proteomes" id="UP000289555"/>
    </source>
</evidence>
<dbReference type="InterPro" id="IPR017850">
    <property type="entry name" value="Alkaline_phosphatase_core_sf"/>
</dbReference>
<keyword evidence="3" id="KW-1185">Reference proteome</keyword>
<organism evidence="2 3">
    <name type="scientific">Vreelandella olivaria</name>
    <dbReference type="NCBI Taxonomy" id="390919"/>
    <lineage>
        <taxon>Bacteria</taxon>
        <taxon>Pseudomonadati</taxon>
        <taxon>Pseudomonadota</taxon>
        <taxon>Gammaproteobacteria</taxon>
        <taxon>Oceanospirillales</taxon>
        <taxon>Halomonadaceae</taxon>
        <taxon>Vreelandella</taxon>
    </lineage>
</organism>
<accession>A0ABN5WPG8</accession>
<dbReference type="Gene3D" id="3.40.720.10">
    <property type="entry name" value="Alkaline Phosphatase, subunit A"/>
    <property type="match status" value="1"/>
</dbReference>
<dbReference type="InterPro" id="IPR024588">
    <property type="entry name" value="YejM_N"/>
</dbReference>
<dbReference type="Proteomes" id="UP000289555">
    <property type="component" value="Chromosome"/>
</dbReference>
<gene>
    <name evidence="2" type="ORF">HORIV_12800</name>
</gene>
<evidence type="ECO:0000259" key="1">
    <source>
        <dbReference type="Pfam" id="PF11893"/>
    </source>
</evidence>
<proteinExistence type="predicted"/>
<protein>
    <recommendedName>
        <fullName evidence="1">Inner membrane protein YejM N-terminal domain-containing protein</fullName>
    </recommendedName>
</protein>
<dbReference type="EMBL" id="AP019416">
    <property type="protein sequence ID" value="BBI48859.1"/>
    <property type="molecule type" value="Genomic_DNA"/>
</dbReference>
<dbReference type="Pfam" id="PF11893">
    <property type="entry name" value="DUF3413"/>
    <property type="match status" value="1"/>
</dbReference>
<sequence length="299" mass="32801">MGRLGTDRRWRAGYVGGAGRSRAAVQATSTFTAGGRNAGSELVGPAGVHGWHAWADAHYDRDITGMTRHVPVFYPATAKRFFVKQGWVDPQAVRDRVDLKATEGKGAGPGLPSAPLSCSPSVSSDNLLLVLVDALRHDMLTPEVMPNLYRYANQPGWFRAREHISGGNSTKAGVFSLFYGLPVTYWDAFTASQTPPVLMEQFEAADYRFQVLSSATLVSPAFDRNVFAGLKDVSLEPAQGEPWERDQQITDDWLAWMDKEDARSDERPFLVSCSMTPCMATAIRQTFRGSHPIGNISTT</sequence>
<feature type="domain" description="Inner membrane protein YejM N-terminal" evidence="1">
    <location>
        <begin position="49"/>
        <end position="101"/>
    </location>
</feature>
<name>A0ABN5WPG8_9GAMM</name>
<evidence type="ECO:0000313" key="2">
    <source>
        <dbReference type="EMBL" id="BBI48859.1"/>
    </source>
</evidence>
<reference evidence="3" key="1">
    <citation type="journal article" date="2019" name="Microbiol. Resour. Announc.">
        <title>Complete Genome Sequence of Halomonas olivaria, a Moderately Halophilic Bacterium Isolated from Olive Processing Effluents, Obtained by Nanopore Sequencing.</title>
        <authorList>
            <person name="Nagata S."/>
            <person name="Ii K.M."/>
            <person name="Tsukimi T."/>
            <person name="Miura M.C."/>
            <person name="Galipon J."/>
            <person name="Arakawa K."/>
        </authorList>
    </citation>
    <scope>NUCLEOTIDE SEQUENCE [LARGE SCALE GENOMIC DNA]</scope>
    <source>
        <strain evidence="3">TYRC17</strain>
    </source>
</reference>
<dbReference type="SUPFAM" id="SSF53649">
    <property type="entry name" value="Alkaline phosphatase-like"/>
    <property type="match status" value="1"/>
</dbReference>